<dbReference type="AlphaFoldDB" id="A0A4Z2F6A7"/>
<dbReference type="Proteomes" id="UP000314294">
    <property type="component" value="Unassembled WGS sequence"/>
</dbReference>
<reference evidence="1 2" key="1">
    <citation type="submission" date="2019-03" db="EMBL/GenBank/DDBJ databases">
        <title>First draft genome of Liparis tanakae, snailfish: a comprehensive survey of snailfish specific genes.</title>
        <authorList>
            <person name="Kim W."/>
            <person name="Song I."/>
            <person name="Jeong J.-H."/>
            <person name="Kim D."/>
            <person name="Kim S."/>
            <person name="Ryu S."/>
            <person name="Song J.Y."/>
            <person name="Lee S.K."/>
        </authorList>
    </citation>
    <scope>NUCLEOTIDE SEQUENCE [LARGE SCALE GENOMIC DNA]</scope>
    <source>
        <tissue evidence="1">Muscle</tissue>
    </source>
</reference>
<dbReference type="EMBL" id="SRLO01001571">
    <property type="protein sequence ID" value="TNN36796.1"/>
    <property type="molecule type" value="Genomic_DNA"/>
</dbReference>
<sequence>MLDGPSLTSSAICSILRVLSNTYPNQTIPSVVHQVTFLQPGVTACTELSGVMAASDGLWCARLKAHGHETSEIDLYSCPGLNSKPRLKGVKSWNFSEKRSGPSGPLGRLHSQRLKPRIRCWQEV</sequence>
<evidence type="ECO:0000313" key="1">
    <source>
        <dbReference type="EMBL" id="TNN36796.1"/>
    </source>
</evidence>
<name>A0A4Z2F6A7_9TELE</name>
<evidence type="ECO:0000313" key="2">
    <source>
        <dbReference type="Proteomes" id="UP000314294"/>
    </source>
</evidence>
<organism evidence="1 2">
    <name type="scientific">Liparis tanakae</name>
    <name type="common">Tanaka's snailfish</name>
    <dbReference type="NCBI Taxonomy" id="230148"/>
    <lineage>
        <taxon>Eukaryota</taxon>
        <taxon>Metazoa</taxon>
        <taxon>Chordata</taxon>
        <taxon>Craniata</taxon>
        <taxon>Vertebrata</taxon>
        <taxon>Euteleostomi</taxon>
        <taxon>Actinopterygii</taxon>
        <taxon>Neopterygii</taxon>
        <taxon>Teleostei</taxon>
        <taxon>Neoteleostei</taxon>
        <taxon>Acanthomorphata</taxon>
        <taxon>Eupercaria</taxon>
        <taxon>Perciformes</taxon>
        <taxon>Cottioidei</taxon>
        <taxon>Cottales</taxon>
        <taxon>Liparidae</taxon>
        <taxon>Liparis</taxon>
    </lineage>
</organism>
<keyword evidence="2" id="KW-1185">Reference proteome</keyword>
<accession>A0A4Z2F6A7</accession>
<comment type="caution">
    <text evidence="1">The sequence shown here is derived from an EMBL/GenBank/DDBJ whole genome shotgun (WGS) entry which is preliminary data.</text>
</comment>
<protein>
    <submittedName>
        <fullName evidence="1">Uncharacterized protein</fullName>
    </submittedName>
</protein>
<gene>
    <name evidence="1" type="ORF">EYF80_053041</name>
</gene>
<proteinExistence type="predicted"/>